<dbReference type="AlphaFoldDB" id="U1PQN3"/>
<feature type="region of interest" description="Disordered" evidence="1">
    <location>
        <begin position="17"/>
        <end position="56"/>
    </location>
</feature>
<evidence type="ECO:0000313" key="3">
    <source>
        <dbReference type="Proteomes" id="UP000030710"/>
    </source>
</evidence>
<organism evidence="2 3">
    <name type="scientific">Haloquadratum walsbyi J07HQW2</name>
    <dbReference type="NCBI Taxonomy" id="1238425"/>
    <lineage>
        <taxon>Archaea</taxon>
        <taxon>Methanobacteriati</taxon>
        <taxon>Methanobacteriota</taxon>
        <taxon>Stenosarchaea group</taxon>
        <taxon>Halobacteria</taxon>
        <taxon>Halobacteriales</taxon>
        <taxon>Haloferacaceae</taxon>
        <taxon>Haloquadratum</taxon>
    </lineage>
</organism>
<reference evidence="2 3" key="1">
    <citation type="journal article" date="2013" name="PLoS ONE">
        <title>Assembly-driven community genomics of a hypersaline microbial ecosystem.</title>
        <authorList>
            <person name="Podell S."/>
            <person name="Ugalde J.A."/>
            <person name="Narasingarao P."/>
            <person name="Banfield J.F."/>
            <person name="Heidelberg K.B."/>
            <person name="Allen E.E."/>
        </authorList>
    </citation>
    <scope>NUCLEOTIDE SEQUENCE [LARGE SCALE GENOMIC DNA]</scope>
    <source>
        <strain evidence="3">J07HQW2</strain>
    </source>
</reference>
<name>U1PQN3_9EURY</name>
<dbReference type="HOGENOM" id="CLU_2802156_0_0_2"/>
<accession>U1PQN3</accession>
<proteinExistence type="predicted"/>
<protein>
    <submittedName>
        <fullName evidence="2">Uncharacterized protein</fullName>
    </submittedName>
</protein>
<evidence type="ECO:0000313" key="2">
    <source>
        <dbReference type="EMBL" id="ERG96077.1"/>
    </source>
</evidence>
<dbReference type="STRING" id="1238425.J07HQW2_02544"/>
<gene>
    <name evidence="2" type="ORF">J07HQW2_02544</name>
</gene>
<evidence type="ECO:0000256" key="1">
    <source>
        <dbReference type="SAM" id="MobiDB-lite"/>
    </source>
</evidence>
<sequence length="67" mass="7567">MKRQMSRVKENLDKALKGYYGESESPSNSELRDIGIDPEQNSSGAALRARRSRDSGWARRAARLTEI</sequence>
<dbReference type="EMBL" id="KE356561">
    <property type="protein sequence ID" value="ERG96077.1"/>
    <property type="molecule type" value="Genomic_DNA"/>
</dbReference>
<dbReference type="Proteomes" id="UP000030710">
    <property type="component" value="Unassembled WGS sequence"/>
</dbReference>